<evidence type="ECO:0000256" key="7">
    <source>
        <dbReference type="ARBA" id="ARBA00022833"/>
    </source>
</evidence>
<keyword evidence="4" id="KW-0479">Metal-binding</keyword>
<dbReference type="PANTHER" id="PTHR22937:SF65">
    <property type="entry name" value="E3 UBIQUITIN-PROTEIN LIGASE ARK2C"/>
    <property type="match status" value="1"/>
</dbReference>
<dbReference type="GO" id="GO:0008270">
    <property type="term" value="F:zinc ion binding"/>
    <property type="evidence" value="ECO:0007669"/>
    <property type="project" value="UniProtKB-KW"/>
</dbReference>
<dbReference type="EC" id="2.3.2.27" evidence="2"/>
<evidence type="ECO:0000313" key="11">
    <source>
        <dbReference type="Proteomes" id="UP001152484"/>
    </source>
</evidence>
<name>A0A9P1EDK8_CUSEU</name>
<evidence type="ECO:0000256" key="1">
    <source>
        <dbReference type="ARBA" id="ARBA00000900"/>
    </source>
</evidence>
<dbReference type="SUPFAM" id="SSF57850">
    <property type="entry name" value="RING/U-box"/>
    <property type="match status" value="1"/>
</dbReference>
<evidence type="ECO:0000256" key="2">
    <source>
        <dbReference type="ARBA" id="ARBA00012483"/>
    </source>
</evidence>
<protein>
    <recommendedName>
        <fullName evidence="2">RING-type E3 ubiquitin transferase</fullName>
        <ecNumber evidence="2">2.3.2.27</ecNumber>
    </recommendedName>
</protein>
<dbReference type="InterPro" id="IPR045191">
    <property type="entry name" value="MBR1/2-like"/>
</dbReference>
<proteinExistence type="predicted"/>
<keyword evidence="11" id="KW-1185">Reference proteome</keyword>
<sequence>MDETHNNIQTIIVSESYLAIHQKCIICLTKFELGDEASMLYCKHIFHSICIASWLMIKNICPICRRDVCIPIKSLISLSIYNQQHEHERRGMCSRFRQLMVIVLWHLGTRLRLWMNATLWDFISYLC</sequence>
<feature type="domain" description="RING-type" evidence="9">
    <location>
        <begin position="24"/>
        <end position="65"/>
    </location>
</feature>
<dbReference type="OrthoDB" id="1293668at2759"/>
<dbReference type="PANTHER" id="PTHR22937">
    <property type="entry name" value="E3 UBIQUITIN-PROTEIN LIGASE RNF165"/>
    <property type="match status" value="1"/>
</dbReference>
<dbReference type="Proteomes" id="UP001152484">
    <property type="component" value="Unassembled WGS sequence"/>
</dbReference>
<evidence type="ECO:0000256" key="3">
    <source>
        <dbReference type="ARBA" id="ARBA00022679"/>
    </source>
</evidence>
<dbReference type="GO" id="GO:0061630">
    <property type="term" value="F:ubiquitin protein ligase activity"/>
    <property type="evidence" value="ECO:0007669"/>
    <property type="project" value="UniProtKB-EC"/>
</dbReference>
<keyword evidence="3" id="KW-0808">Transferase</keyword>
<evidence type="ECO:0000259" key="9">
    <source>
        <dbReference type="PROSITE" id="PS50089"/>
    </source>
</evidence>
<dbReference type="Gene3D" id="3.30.40.10">
    <property type="entry name" value="Zinc/RING finger domain, C3HC4 (zinc finger)"/>
    <property type="match status" value="1"/>
</dbReference>
<evidence type="ECO:0000256" key="5">
    <source>
        <dbReference type="ARBA" id="ARBA00022771"/>
    </source>
</evidence>
<keyword evidence="5 8" id="KW-0863">Zinc-finger</keyword>
<dbReference type="AlphaFoldDB" id="A0A9P1EDK8"/>
<dbReference type="Pfam" id="PF13639">
    <property type="entry name" value="zf-RING_2"/>
    <property type="match status" value="1"/>
</dbReference>
<reference evidence="10" key="1">
    <citation type="submission" date="2022-07" db="EMBL/GenBank/DDBJ databases">
        <authorList>
            <person name="Macas J."/>
            <person name="Novak P."/>
            <person name="Neumann P."/>
        </authorList>
    </citation>
    <scope>NUCLEOTIDE SEQUENCE</scope>
</reference>
<dbReference type="InterPro" id="IPR001841">
    <property type="entry name" value="Znf_RING"/>
</dbReference>
<comment type="caution">
    <text evidence="10">The sequence shown here is derived from an EMBL/GenBank/DDBJ whole genome shotgun (WGS) entry which is preliminary data.</text>
</comment>
<evidence type="ECO:0000256" key="4">
    <source>
        <dbReference type="ARBA" id="ARBA00022723"/>
    </source>
</evidence>
<organism evidence="10 11">
    <name type="scientific">Cuscuta europaea</name>
    <name type="common">European dodder</name>
    <dbReference type="NCBI Taxonomy" id="41803"/>
    <lineage>
        <taxon>Eukaryota</taxon>
        <taxon>Viridiplantae</taxon>
        <taxon>Streptophyta</taxon>
        <taxon>Embryophyta</taxon>
        <taxon>Tracheophyta</taxon>
        <taxon>Spermatophyta</taxon>
        <taxon>Magnoliopsida</taxon>
        <taxon>eudicotyledons</taxon>
        <taxon>Gunneridae</taxon>
        <taxon>Pentapetalae</taxon>
        <taxon>asterids</taxon>
        <taxon>lamiids</taxon>
        <taxon>Solanales</taxon>
        <taxon>Convolvulaceae</taxon>
        <taxon>Cuscuteae</taxon>
        <taxon>Cuscuta</taxon>
        <taxon>Cuscuta subgen. Cuscuta</taxon>
    </lineage>
</organism>
<dbReference type="EMBL" id="CAMAPE010000035">
    <property type="protein sequence ID" value="CAH9097686.1"/>
    <property type="molecule type" value="Genomic_DNA"/>
</dbReference>
<dbReference type="InterPro" id="IPR013083">
    <property type="entry name" value="Znf_RING/FYVE/PHD"/>
</dbReference>
<evidence type="ECO:0000256" key="6">
    <source>
        <dbReference type="ARBA" id="ARBA00022786"/>
    </source>
</evidence>
<keyword evidence="7" id="KW-0862">Zinc</keyword>
<evidence type="ECO:0000256" key="8">
    <source>
        <dbReference type="PROSITE-ProRule" id="PRU00175"/>
    </source>
</evidence>
<accession>A0A9P1EDK8</accession>
<evidence type="ECO:0000313" key="10">
    <source>
        <dbReference type="EMBL" id="CAH9097686.1"/>
    </source>
</evidence>
<dbReference type="SMART" id="SM00184">
    <property type="entry name" value="RING"/>
    <property type="match status" value="1"/>
</dbReference>
<comment type="catalytic activity">
    <reaction evidence="1">
        <text>S-ubiquitinyl-[E2 ubiquitin-conjugating enzyme]-L-cysteine + [acceptor protein]-L-lysine = [E2 ubiquitin-conjugating enzyme]-L-cysteine + N(6)-ubiquitinyl-[acceptor protein]-L-lysine.</text>
        <dbReference type="EC" id="2.3.2.27"/>
    </reaction>
</comment>
<dbReference type="PROSITE" id="PS50089">
    <property type="entry name" value="ZF_RING_2"/>
    <property type="match status" value="1"/>
</dbReference>
<keyword evidence="6" id="KW-0833">Ubl conjugation pathway</keyword>
<gene>
    <name evidence="10" type="ORF">CEURO_LOCUS13958</name>
</gene>